<dbReference type="AlphaFoldDB" id="A0A1E3NWG4"/>
<keyword evidence="3" id="KW-0687">Ribonucleoprotein</keyword>
<dbReference type="Proteomes" id="UP000094112">
    <property type="component" value="Unassembled WGS sequence"/>
</dbReference>
<comment type="similarity">
    <text evidence="1">Belongs to the universal ribosomal protein uL10 family.</text>
</comment>
<dbReference type="PANTHER" id="PTHR11560">
    <property type="entry name" value="39S RIBOSOMAL PROTEIN L10, MITOCHONDRIAL"/>
    <property type="match status" value="1"/>
</dbReference>
<sequence>SRKTYLINRYKTLLQDTPIVLFAHHNNLVKTDENTFRNQIREVGGEFTVIRNNLLLAYLKAENEKYPSSAEAYKKTRFLDHPLKPFLVGPTAMITVQENNPQVVSKILKTLKTANEKLFVVGARIENRVFDLPQVNNFKDLPSKEQLHSELAGMLTVLSGAGLVQTLQSASQHLYLTLESHRKNNDPSEKKED</sequence>
<dbReference type="OrthoDB" id="360689at2759"/>
<dbReference type="GO" id="GO:0003735">
    <property type="term" value="F:structural constituent of ribosome"/>
    <property type="evidence" value="ECO:0007669"/>
    <property type="project" value="EnsemblFungi"/>
</dbReference>
<evidence type="ECO:0000256" key="2">
    <source>
        <dbReference type="ARBA" id="ARBA00022980"/>
    </source>
</evidence>
<gene>
    <name evidence="4" type="ORF">WICANDRAFT_12264</name>
</gene>
<proteinExistence type="inferred from homology"/>
<reference evidence="4 5" key="1">
    <citation type="journal article" date="2016" name="Proc. Natl. Acad. Sci. U.S.A.">
        <title>Comparative genomics of biotechnologically important yeasts.</title>
        <authorList>
            <person name="Riley R."/>
            <person name="Haridas S."/>
            <person name="Wolfe K.H."/>
            <person name="Lopes M.R."/>
            <person name="Hittinger C.T."/>
            <person name="Goeker M."/>
            <person name="Salamov A.A."/>
            <person name="Wisecaver J.H."/>
            <person name="Long T.M."/>
            <person name="Calvey C.H."/>
            <person name="Aerts A.L."/>
            <person name="Barry K.W."/>
            <person name="Choi C."/>
            <person name="Clum A."/>
            <person name="Coughlan A.Y."/>
            <person name="Deshpande S."/>
            <person name="Douglass A.P."/>
            <person name="Hanson S.J."/>
            <person name="Klenk H.-P."/>
            <person name="LaButti K.M."/>
            <person name="Lapidus A."/>
            <person name="Lindquist E.A."/>
            <person name="Lipzen A.M."/>
            <person name="Meier-Kolthoff J.P."/>
            <person name="Ohm R.A."/>
            <person name="Otillar R.P."/>
            <person name="Pangilinan J.L."/>
            <person name="Peng Y."/>
            <person name="Rokas A."/>
            <person name="Rosa C.A."/>
            <person name="Scheuner C."/>
            <person name="Sibirny A.A."/>
            <person name="Slot J.C."/>
            <person name="Stielow J.B."/>
            <person name="Sun H."/>
            <person name="Kurtzman C.P."/>
            <person name="Blackwell M."/>
            <person name="Grigoriev I.V."/>
            <person name="Jeffries T.W."/>
        </authorList>
    </citation>
    <scope>NUCLEOTIDE SEQUENCE [LARGE SCALE GENOMIC DNA]</scope>
    <source>
        <strain evidence="5">ATCC 58044 / CBS 1984 / NCYC 433 / NRRL Y-366-8</strain>
    </source>
</reference>
<organism evidence="4 5">
    <name type="scientific">Wickerhamomyces anomalus (strain ATCC 58044 / CBS 1984 / NCYC 433 / NRRL Y-366-8)</name>
    <name type="common">Yeast</name>
    <name type="synonym">Hansenula anomala</name>
    <dbReference type="NCBI Taxonomy" id="683960"/>
    <lineage>
        <taxon>Eukaryota</taxon>
        <taxon>Fungi</taxon>
        <taxon>Dikarya</taxon>
        <taxon>Ascomycota</taxon>
        <taxon>Saccharomycotina</taxon>
        <taxon>Saccharomycetes</taxon>
        <taxon>Phaffomycetales</taxon>
        <taxon>Wickerhamomycetaceae</taxon>
        <taxon>Wickerhamomyces</taxon>
    </lineage>
</organism>
<dbReference type="RefSeq" id="XP_019036683.1">
    <property type="nucleotide sequence ID" value="XM_019180528.1"/>
</dbReference>
<keyword evidence="2" id="KW-0689">Ribosomal protein</keyword>
<dbReference type="Pfam" id="PF00466">
    <property type="entry name" value="Ribosomal_L10"/>
    <property type="match status" value="1"/>
</dbReference>
<dbReference type="InterPro" id="IPR047865">
    <property type="entry name" value="Ribosomal_uL10_bac_type"/>
</dbReference>
<feature type="non-terminal residue" evidence="4">
    <location>
        <position position="193"/>
    </location>
</feature>
<dbReference type="STRING" id="683960.A0A1E3NWG4"/>
<protein>
    <recommendedName>
        <fullName evidence="6">Ribosomal protein L10</fullName>
    </recommendedName>
</protein>
<dbReference type="GeneID" id="30197774"/>
<evidence type="ECO:0000313" key="5">
    <source>
        <dbReference type="Proteomes" id="UP000094112"/>
    </source>
</evidence>
<dbReference type="SUPFAM" id="SSF160369">
    <property type="entry name" value="Ribosomal protein L10-like"/>
    <property type="match status" value="1"/>
</dbReference>
<dbReference type="InterPro" id="IPR043141">
    <property type="entry name" value="Ribosomal_uL10-like_sf"/>
</dbReference>
<dbReference type="GO" id="GO:0005762">
    <property type="term" value="C:mitochondrial large ribosomal subunit"/>
    <property type="evidence" value="ECO:0007669"/>
    <property type="project" value="EnsemblFungi"/>
</dbReference>
<evidence type="ECO:0000256" key="1">
    <source>
        <dbReference type="ARBA" id="ARBA00008889"/>
    </source>
</evidence>
<dbReference type="InterPro" id="IPR001790">
    <property type="entry name" value="Ribosomal_uL10"/>
</dbReference>
<name>A0A1E3NWG4_WICAA</name>
<evidence type="ECO:0000313" key="4">
    <source>
        <dbReference type="EMBL" id="ODQ57476.1"/>
    </source>
</evidence>
<accession>A0A1E3NWG4</accession>
<dbReference type="Gene3D" id="3.30.70.1730">
    <property type="match status" value="1"/>
</dbReference>
<keyword evidence="5" id="KW-1185">Reference proteome</keyword>
<evidence type="ECO:0000256" key="3">
    <source>
        <dbReference type="ARBA" id="ARBA00023274"/>
    </source>
</evidence>
<feature type="non-terminal residue" evidence="4">
    <location>
        <position position="1"/>
    </location>
</feature>
<dbReference type="EMBL" id="KV454213">
    <property type="protein sequence ID" value="ODQ57476.1"/>
    <property type="molecule type" value="Genomic_DNA"/>
</dbReference>
<dbReference type="CDD" id="cd05797">
    <property type="entry name" value="Ribosomal_L10"/>
    <property type="match status" value="1"/>
</dbReference>
<evidence type="ECO:0008006" key="6">
    <source>
        <dbReference type="Google" id="ProtNLM"/>
    </source>
</evidence>